<evidence type="ECO:0000259" key="9">
    <source>
        <dbReference type="Pfam" id="PF02811"/>
    </source>
</evidence>
<dbReference type="SUPFAM" id="SSF89550">
    <property type="entry name" value="PHP domain-like"/>
    <property type="match status" value="1"/>
</dbReference>
<evidence type="ECO:0000313" key="10">
    <source>
        <dbReference type="EMBL" id="ERJ90105.1"/>
    </source>
</evidence>
<dbReference type="UniPathway" id="UPA00031">
    <property type="reaction ID" value="UER00013"/>
</dbReference>
<dbReference type="Gene3D" id="3.20.20.140">
    <property type="entry name" value="Metal-dependent hydrolases"/>
    <property type="match status" value="1"/>
</dbReference>
<evidence type="ECO:0000256" key="8">
    <source>
        <dbReference type="RuleBase" id="RU366003"/>
    </source>
</evidence>
<keyword evidence="4 8" id="KW-0028">Amino-acid biosynthesis</keyword>
<dbReference type="eggNOG" id="COG1387">
    <property type="taxonomic scope" value="Bacteria"/>
</dbReference>
<dbReference type="InterPro" id="IPR016195">
    <property type="entry name" value="Pol/histidinol_Pase-like"/>
</dbReference>
<dbReference type="PATRIC" id="fig|411473.3.peg.2410"/>
<dbReference type="EC" id="3.1.3.15" evidence="3 8"/>
<dbReference type="HOGENOM" id="CLU_054611_1_0_9"/>
<comment type="similarity">
    <text evidence="2 8">Belongs to the PHP hydrolase family. HisK subfamily.</text>
</comment>
<dbReference type="NCBIfam" id="TIGR01856">
    <property type="entry name" value="hisJ_fam"/>
    <property type="match status" value="1"/>
</dbReference>
<keyword evidence="11" id="KW-1185">Reference proteome</keyword>
<comment type="catalytic activity">
    <reaction evidence="7 8">
        <text>L-histidinol phosphate + H2O = L-histidinol + phosphate</text>
        <dbReference type="Rhea" id="RHEA:14465"/>
        <dbReference type="ChEBI" id="CHEBI:15377"/>
        <dbReference type="ChEBI" id="CHEBI:43474"/>
        <dbReference type="ChEBI" id="CHEBI:57699"/>
        <dbReference type="ChEBI" id="CHEBI:57980"/>
        <dbReference type="EC" id="3.1.3.15"/>
    </reaction>
</comment>
<dbReference type="EMBL" id="AWVF01000367">
    <property type="protein sequence ID" value="ERJ90105.1"/>
    <property type="molecule type" value="Genomic_DNA"/>
</dbReference>
<proteinExistence type="inferred from homology"/>
<dbReference type="AlphaFoldDB" id="U2KDC4"/>
<feature type="domain" description="PHP" evidence="9">
    <location>
        <begin position="9"/>
        <end position="192"/>
    </location>
</feature>
<keyword evidence="6 8" id="KW-0368">Histidine biosynthesis</keyword>
<accession>U2KDC4</accession>
<dbReference type="InterPro" id="IPR004013">
    <property type="entry name" value="PHP_dom"/>
</dbReference>
<organism evidence="10 11">
    <name type="scientific">Ruminococcus callidus ATCC 27760</name>
    <dbReference type="NCBI Taxonomy" id="411473"/>
    <lineage>
        <taxon>Bacteria</taxon>
        <taxon>Bacillati</taxon>
        <taxon>Bacillota</taxon>
        <taxon>Clostridia</taxon>
        <taxon>Eubacteriales</taxon>
        <taxon>Oscillospiraceae</taxon>
        <taxon>Ruminococcus</taxon>
    </lineage>
</organism>
<evidence type="ECO:0000256" key="7">
    <source>
        <dbReference type="ARBA" id="ARBA00049158"/>
    </source>
</evidence>
<dbReference type="PANTHER" id="PTHR21039">
    <property type="entry name" value="HISTIDINOL PHOSPHATASE-RELATED"/>
    <property type="match status" value="1"/>
</dbReference>
<evidence type="ECO:0000256" key="5">
    <source>
        <dbReference type="ARBA" id="ARBA00022801"/>
    </source>
</evidence>
<keyword evidence="5 8" id="KW-0378">Hydrolase</keyword>
<comment type="pathway">
    <text evidence="1 8">Amino-acid biosynthesis; L-histidine biosynthesis; L-histidine from 5-phospho-alpha-D-ribose 1-diphosphate: step 8/9.</text>
</comment>
<evidence type="ECO:0000313" key="11">
    <source>
        <dbReference type="Proteomes" id="UP000016662"/>
    </source>
</evidence>
<dbReference type="Proteomes" id="UP000016662">
    <property type="component" value="Unassembled WGS sequence"/>
</dbReference>
<reference evidence="10 11" key="1">
    <citation type="submission" date="2013-07" db="EMBL/GenBank/DDBJ databases">
        <authorList>
            <person name="Weinstock G."/>
            <person name="Sodergren E."/>
            <person name="Wylie T."/>
            <person name="Fulton L."/>
            <person name="Fulton R."/>
            <person name="Fronick C."/>
            <person name="O'Laughlin M."/>
            <person name="Godfrey J."/>
            <person name="Miner T."/>
            <person name="Herter B."/>
            <person name="Appelbaum E."/>
            <person name="Cordes M."/>
            <person name="Lek S."/>
            <person name="Wollam A."/>
            <person name="Pepin K.H."/>
            <person name="Palsikar V.B."/>
            <person name="Mitreva M."/>
            <person name="Wilson R.K."/>
        </authorList>
    </citation>
    <scope>NUCLEOTIDE SEQUENCE [LARGE SCALE GENOMIC DNA]</scope>
    <source>
        <strain evidence="10 11">ATCC 27760</strain>
    </source>
</reference>
<dbReference type="InterPro" id="IPR010140">
    <property type="entry name" value="Histidinol_P_phosphatase_HisJ"/>
</dbReference>
<dbReference type="PANTHER" id="PTHR21039:SF0">
    <property type="entry name" value="HISTIDINOL-PHOSPHATASE"/>
    <property type="match status" value="1"/>
</dbReference>
<gene>
    <name evidence="10" type="ORF">RUMCAL_02875</name>
</gene>
<evidence type="ECO:0000256" key="4">
    <source>
        <dbReference type="ARBA" id="ARBA00022605"/>
    </source>
</evidence>
<dbReference type="GO" id="GO:0004401">
    <property type="term" value="F:histidinol-phosphatase activity"/>
    <property type="evidence" value="ECO:0007669"/>
    <property type="project" value="UniProtKB-UniRule"/>
</dbReference>
<sequence>MPFMLKANYHTHTARCKHAWGEDKEYVEQAIQAGMEVLGFSDHCPWIFPPDYVSHTRMEPKELDGYFTSLENLKREYAKDITIYIGFESEYIPELMEEQDRLLKDYPVDYMLLGEHFTASEVTGPYTGHETKSEADLQRYVDLVIEGMETGKYAYVAHPDLIHYIGSDEIYERHMLRLCQYLKAHDIPVEINLLGVVEHRHYTSGRFLRIAQKAGNSAIIGCDAHTPDRLSNVAYIQNCLDLAKMYDLPVVDFLPDFMAKA</sequence>
<dbReference type="GO" id="GO:0000105">
    <property type="term" value="P:L-histidine biosynthetic process"/>
    <property type="evidence" value="ECO:0007669"/>
    <property type="project" value="UniProtKB-UniRule"/>
</dbReference>
<comment type="caution">
    <text evidence="10">The sequence shown here is derived from an EMBL/GenBank/DDBJ whole genome shotgun (WGS) entry which is preliminary data.</text>
</comment>
<evidence type="ECO:0000256" key="1">
    <source>
        <dbReference type="ARBA" id="ARBA00004970"/>
    </source>
</evidence>
<dbReference type="Pfam" id="PF02811">
    <property type="entry name" value="PHP"/>
    <property type="match status" value="1"/>
</dbReference>
<evidence type="ECO:0000256" key="3">
    <source>
        <dbReference type="ARBA" id="ARBA00013085"/>
    </source>
</evidence>
<name>U2KDC4_9FIRM</name>
<protein>
    <recommendedName>
        <fullName evidence="3 8">Histidinol-phosphatase</fullName>
        <shortName evidence="8">HolPase</shortName>
        <ecNumber evidence="3 8">3.1.3.15</ecNumber>
    </recommendedName>
</protein>
<evidence type="ECO:0000256" key="6">
    <source>
        <dbReference type="ARBA" id="ARBA00023102"/>
    </source>
</evidence>
<evidence type="ECO:0000256" key="2">
    <source>
        <dbReference type="ARBA" id="ARBA00009152"/>
    </source>
</evidence>
<dbReference type="CDD" id="cd12110">
    <property type="entry name" value="PHP_HisPPase_Hisj_like"/>
    <property type="match status" value="1"/>
</dbReference>
<dbReference type="GO" id="GO:0005737">
    <property type="term" value="C:cytoplasm"/>
    <property type="evidence" value="ECO:0007669"/>
    <property type="project" value="TreeGrafter"/>
</dbReference>
<dbReference type="STRING" id="411473.RUMCAL_02875"/>